<dbReference type="InterPro" id="IPR006175">
    <property type="entry name" value="YjgF/YER057c/UK114"/>
</dbReference>
<reference evidence="1" key="1">
    <citation type="submission" date="2021-01" db="EMBL/GenBank/DDBJ databases">
        <authorList>
            <person name="Corre E."/>
            <person name="Pelletier E."/>
            <person name="Niang G."/>
            <person name="Scheremetjew M."/>
            <person name="Finn R."/>
            <person name="Kale V."/>
            <person name="Holt S."/>
            <person name="Cochrane G."/>
            <person name="Meng A."/>
            <person name="Brown T."/>
            <person name="Cohen L."/>
        </authorList>
    </citation>
    <scope>NUCLEOTIDE SEQUENCE</scope>
    <source>
        <strain evidence="1">CCMP3303</strain>
    </source>
</reference>
<dbReference type="InterPro" id="IPR035959">
    <property type="entry name" value="RutC-like_sf"/>
</dbReference>
<dbReference type="SUPFAM" id="SSF55298">
    <property type="entry name" value="YjgF-like"/>
    <property type="match status" value="1"/>
</dbReference>
<dbReference type="CDD" id="cd06150">
    <property type="entry name" value="YjgF_YER057c_UK114_like_2"/>
    <property type="match status" value="1"/>
</dbReference>
<protein>
    <recommendedName>
        <fullName evidence="2">RidA family protein</fullName>
    </recommendedName>
</protein>
<proteinExistence type="predicted"/>
<dbReference type="EMBL" id="HBEJ01017870">
    <property type="protein sequence ID" value="CAD8379227.1"/>
    <property type="molecule type" value="Transcribed_RNA"/>
</dbReference>
<dbReference type="Gene3D" id="3.30.1330.40">
    <property type="entry name" value="RutC-like"/>
    <property type="match status" value="1"/>
</dbReference>
<dbReference type="PANTHER" id="PTHR47328:SF1">
    <property type="entry name" value="RUTC FAMILY PROTEIN YOAB"/>
    <property type="match status" value="1"/>
</dbReference>
<dbReference type="Pfam" id="PF01042">
    <property type="entry name" value="Ribonuc_L-PSP"/>
    <property type="match status" value="1"/>
</dbReference>
<dbReference type="AlphaFoldDB" id="A0A7S0FSY1"/>
<gene>
    <name evidence="1" type="ORF">MPOL1434_LOCUS10428</name>
</gene>
<name>A0A7S0FSY1_9STRA</name>
<dbReference type="InterPro" id="IPR035709">
    <property type="entry name" value="YoaB-like"/>
</dbReference>
<evidence type="ECO:0000313" key="1">
    <source>
        <dbReference type="EMBL" id="CAD8379227.1"/>
    </source>
</evidence>
<accession>A0A7S0FSY1</accession>
<organism evidence="1">
    <name type="scientific">Minutocellus polymorphus</name>
    <dbReference type="NCBI Taxonomy" id="265543"/>
    <lineage>
        <taxon>Eukaryota</taxon>
        <taxon>Sar</taxon>
        <taxon>Stramenopiles</taxon>
        <taxon>Ochrophyta</taxon>
        <taxon>Bacillariophyta</taxon>
        <taxon>Mediophyceae</taxon>
        <taxon>Cymatosirophycidae</taxon>
        <taxon>Cymatosirales</taxon>
        <taxon>Cymatosiraceae</taxon>
        <taxon>Minutocellus</taxon>
    </lineage>
</organism>
<dbReference type="PANTHER" id="PTHR47328">
    <property type="match status" value="1"/>
</dbReference>
<evidence type="ECO:0008006" key="2">
    <source>
        <dbReference type="Google" id="ProtNLM"/>
    </source>
</evidence>
<sequence>MSDIVRLQDDDPRMSQIVIHGGIVYLSGQVDQEATDAEGQTKGILAKIDTLLAAAGTDKSKLISAQIWVKDISQHFKPMNKVWCAWLDPKAKPVRATVEANLALPNLLVEIQVTCAV</sequence>